<proteinExistence type="predicted"/>
<dbReference type="InterPro" id="IPR009671">
    <property type="entry name" value="RraB_dom"/>
</dbReference>
<dbReference type="InterPro" id="IPR036701">
    <property type="entry name" value="RraB-like_sf"/>
</dbReference>
<evidence type="ECO:0000259" key="1">
    <source>
        <dbReference type="Pfam" id="PF06877"/>
    </source>
</evidence>
<dbReference type="Gene3D" id="3.30.70.970">
    <property type="entry name" value="RraB-like"/>
    <property type="match status" value="1"/>
</dbReference>
<sequence>MHRDPLLFPDDENGDVLWQMAQAGDDLSIPREVDFAVIFPSEDDALKFAVHLLRSDQKVSFSSYEEHDELPWQVLAHPFMEASHENVSGFERLLGEAAEDFGGRNDGWGCEAQPAA</sequence>
<reference evidence="2 3" key="1">
    <citation type="submission" date="2024-06" db="EMBL/GenBank/DDBJ databases">
        <title>Sorghum-associated microbial communities from plants grown in Nebraska, USA.</title>
        <authorList>
            <person name="Schachtman D."/>
        </authorList>
    </citation>
    <scope>NUCLEOTIDE SEQUENCE [LARGE SCALE GENOMIC DNA]</scope>
    <source>
        <strain evidence="2 3">1757</strain>
    </source>
</reference>
<accession>A0ABV2PZB9</accession>
<feature type="domain" description="Regulator of ribonuclease activity B" evidence="1">
    <location>
        <begin position="11"/>
        <end position="110"/>
    </location>
</feature>
<evidence type="ECO:0000313" key="3">
    <source>
        <dbReference type="Proteomes" id="UP001549251"/>
    </source>
</evidence>
<protein>
    <recommendedName>
        <fullName evidence="1">Regulator of ribonuclease activity B domain-containing protein</fullName>
    </recommendedName>
</protein>
<evidence type="ECO:0000313" key="2">
    <source>
        <dbReference type="EMBL" id="MET4570389.1"/>
    </source>
</evidence>
<gene>
    <name evidence="2" type="ORF">ABIE04_002750</name>
</gene>
<dbReference type="Pfam" id="PF06877">
    <property type="entry name" value="RraB"/>
    <property type="match status" value="1"/>
</dbReference>
<comment type="caution">
    <text evidence="2">The sequence shown here is derived from an EMBL/GenBank/DDBJ whole genome shotgun (WGS) entry which is preliminary data.</text>
</comment>
<dbReference type="EMBL" id="JBEPSD010000002">
    <property type="protein sequence ID" value="MET4570389.1"/>
    <property type="molecule type" value="Genomic_DNA"/>
</dbReference>
<name>A0ABV2PZB9_9GAMM</name>
<dbReference type="RefSeq" id="WP_354551270.1">
    <property type="nucleotide sequence ID" value="NZ_JBEPSD010000002.1"/>
</dbReference>
<dbReference type="Proteomes" id="UP001549251">
    <property type="component" value="Unassembled WGS sequence"/>
</dbReference>
<keyword evidence="3" id="KW-1185">Reference proteome</keyword>
<organism evidence="2 3">
    <name type="scientific">Rhodanobacter soli</name>
    <dbReference type="NCBI Taxonomy" id="590609"/>
    <lineage>
        <taxon>Bacteria</taxon>
        <taxon>Pseudomonadati</taxon>
        <taxon>Pseudomonadota</taxon>
        <taxon>Gammaproteobacteria</taxon>
        <taxon>Lysobacterales</taxon>
        <taxon>Rhodanobacteraceae</taxon>
        <taxon>Rhodanobacter</taxon>
    </lineage>
</organism>
<dbReference type="SUPFAM" id="SSF89946">
    <property type="entry name" value="Hypothetical protein VC0424"/>
    <property type="match status" value="1"/>
</dbReference>